<evidence type="ECO:0000259" key="3">
    <source>
        <dbReference type="PROSITE" id="PS50966"/>
    </source>
</evidence>
<dbReference type="PROSITE" id="PS50966">
    <property type="entry name" value="ZF_SWIM"/>
    <property type="match status" value="1"/>
</dbReference>
<evidence type="ECO:0000313" key="5">
    <source>
        <dbReference type="Proteomes" id="UP001302949"/>
    </source>
</evidence>
<dbReference type="RefSeq" id="WP_323298424.1">
    <property type="nucleotide sequence ID" value="NZ_JAYFUM010000025.1"/>
</dbReference>
<reference evidence="4 5" key="1">
    <citation type="submission" date="2023-12" db="EMBL/GenBank/DDBJ databases">
        <title>Novel species of the genus Arcicella isolated from rivers.</title>
        <authorList>
            <person name="Lu H."/>
        </authorList>
    </citation>
    <scope>NUCLEOTIDE SEQUENCE [LARGE SCALE GENOMIC DNA]</scope>
    <source>
        <strain evidence="4 5">KCTC 23307</strain>
    </source>
</reference>
<evidence type="ECO:0000313" key="4">
    <source>
        <dbReference type="EMBL" id="MEA5141269.1"/>
    </source>
</evidence>
<accession>A0ABU5QEI6</accession>
<dbReference type="EMBL" id="JAYFUM010000025">
    <property type="protein sequence ID" value="MEA5141269.1"/>
    <property type="molecule type" value="Genomic_DNA"/>
</dbReference>
<sequence>MNFSEQQVETLAPDAASLKAGKALSNANQWLVKQMNERVLWGEIKGSGSKPYRTQIDLQNIAYKCSCPSFKFPCKHGIGLMLAFAKQPTLFSKTDNEPDWVKEWMDKRSQKAEKKAEVSTPISSDNDEKAQKSKEKRQNERLLQVEGGIAELELWLKDLLRTGFLSLPSKGVQYFEQTAARMVDAKATGLAGRVRAFRDLNYLHNNDWQKESLRIAAELFLLIEAFKNASKLSPEWQQSLKNLVGWNQSSKELLQNHDAEKVKDIWIALGQEQQESEGIIVQRNWLWGTKTNRSALMLNFGTPYSPLENVILPGTFIEAELAFFPAVLPHRAVIYLQKGFVEKLDTIPEMLDDWTAAFQYRSELLSKYPFVNDIPMIIKGLRFVLNQKKHILCDANKYYHEISLSWTEEKMLTLYAYAGSTPVNLAGVFRRDGFLPLGIVEGDNYLML</sequence>
<keyword evidence="1" id="KW-0863">Zinc-finger</keyword>
<comment type="caution">
    <text evidence="4">The sequence shown here is derived from an EMBL/GenBank/DDBJ whole genome shotgun (WGS) entry which is preliminary data.</text>
</comment>
<feature type="domain" description="SWIM-type" evidence="3">
    <location>
        <begin position="52"/>
        <end position="85"/>
    </location>
</feature>
<dbReference type="Proteomes" id="UP001302949">
    <property type="component" value="Unassembled WGS sequence"/>
</dbReference>
<feature type="region of interest" description="Disordered" evidence="2">
    <location>
        <begin position="111"/>
        <end position="139"/>
    </location>
</feature>
<organism evidence="4 5">
    <name type="scientific">Arcicella rigui</name>
    <dbReference type="NCBI Taxonomy" id="797020"/>
    <lineage>
        <taxon>Bacteria</taxon>
        <taxon>Pseudomonadati</taxon>
        <taxon>Bacteroidota</taxon>
        <taxon>Cytophagia</taxon>
        <taxon>Cytophagales</taxon>
        <taxon>Flectobacillaceae</taxon>
        <taxon>Arcicella</taxon>
    </lineage>
</organism>
<dbReference type="InterPro" id="IPR007527">
    <property type="entry name" value="Znf_SWIM"/>
</dbReference>
<keyword evidence="5" id="KW-1185">Reference proteome</keyword>
<evidence type="ECO:0000256" key="2">
    <source>
        <dbReference type="SAM" id="MobiDB-lite"/>
    </source>
</evidence>
<protein>
    <submittedName>
        <fullName evidence="4">SWIM zinc finger family protein</fullName>
    </submittedName>
</protein>
<keyword evidence="1" id="KW-0862">Zinc</keyword>
<name>A0ABU5QEI6_9BACT</name>
<proteinExistence type="predicted"/>
<gene>
    <name evidence="4" type="ORF">VB248_19100</name>
</gene>
<evidence type="ECO:0000256" key="1">
    <source>
        <dbReference type="PROSITE-ProRule" id="PRU00325"/>
    </source>
</evidence>
<feature type="compositionally biased region" description="Basic and acidic residues" evidence="2">
    <location>
        <begin position="126"/>
        <end position="139"/>
    </location>
</feature>
<keyword evidence="1" id="KW-0479">Metal-binding</keyword>
<dbReference type="Pfam" id="PF04434">
    <property type="entry name" value="SWIM"/>
    <property type="match status" value="1"/>
</dbReference>